<protein>
    <submittedName>
        <fullName evidence="1">Uncharacterized protein</fullName>
    </submittedName>
</protein>
<name>A0A1K2IW74_9FLAO</name>
<gene>
    <name evidence="1" type="ORF">SAMN05216324_1249</name>
</gene>
<dbReference type="AlphaFoldDB" id="A0A1K2IW74"/>
<dbReference type="Proteomes" id="UP000182034">
    <property type="component" value="Unassembled WGS sequence"/>
</dbReference>
<sequence>MKKNNIMSVISNSLYIYLTINACNENVLINNIELLGIFYFEKNVKSDLFHHSHILNTKH</sequence>
<evidence type="ECO:0000313" key="2">
    <source>
        <dbReference type="Proteomes" id="UP000182034"/>
    </source>
</evidence>
<reference evidence="2" key="1">
    <citation type="submission" date="2016-10" db="EMBL/GenBank/DDBJ databases">
        <authorList>
            <person name="Varghese N."/>
            <person name="Submissions S."/>
        </authorList>
    </citation>
    <scope>NUCLEOTIDE SEQUENCE [LARGE SCALE GENOMIC DNA]</scope>
    <source>
        <strain evidence="2">SUR2</strain>
    </source>
</reference>
<dbReference type="EMBL" id="FPKW01000024">
    <property type="protein sequence ID" value="SFZ96689.1"/>
    <property type="molecule type" value="Genomic_DNA"/>
</dbReference>
<keyword evidence="2" id="KW-1185">Reference proteome</keyword>
<proteinExistence type="predicted"/>
<accession>A0A1K2IW74</accession>
<organism evidence="1 2">
    <name type="scientific">Chryseobacterium limigenitum</name>
    <dbReference type="NCBI Taxonomy" id="1612149"/>
    <lineage>
        <taxon>Bacteria</taxon>
        <taxon>Pseudomonadati</taxon>
        <taxon>Bacteroidota</taxon>
        <taxon>Flavobacteriia</taxon>
        <taxon>Flavobacteriales</taxon>
        <taxon>Weeksellaceae</taxon>
        <taxon>Chryseobacterium group</taxon>
        <taxon>Chryseobacterium</taxon>
    </lineage>
</organism>
<evidence type="ECO:0000313" key="1">
    <source>
        <dbReference type="EMBL" id="SFZ96689.1"/>
    </source>
</evidence>